<feature type="transmembrane region" description="Helical" evidence="8">
    <location>
        <begin position="196"/>
        <end position="220"/>
    </location>
</feature>
<feature type="transmembrane region" description="Helical" evidence="8">
    <location>
        <begin position="60"/>
        <end position="84"/>
    </location>
</feature>
<dbReference type="AlphaFoldDB" id="A0A6J4PCY1"/>
<keyword evidence="6 8" id="KW-1133">Transmembrane helix</keyword>
<sequence>MSPLRIGFTGTIGALAAYGLAQATIQARSVLILLVVAMFIALGLSPLVEFLTRRGVKRGLAVLIVFLAVMTVLGLAGFAIVPVFSEQITNLVRNGPEILQNLLRNPQIRGLNDRYQIITKAQGFLTSGGLVQQLFGGLLGAGRIVLGAVFSGVTLLILTLYFLASLPTIKNAIYRLAPASRRAHVRHLEDQIFRQIAAYISGTFVVAVIAGVLSFIFLQIIGLGEYALALAVVVALLDIIPMVGAGIAAVIVTIVAFVHSPGAGIAALIFYLFYQQFENYVVQPRVFKKAVDIPGAVVVIAALIGGTLLGVVGALLAVPVAAAVLLILREVIQPRLDAS</sequence>
<dbReference type="InterPro" id="IPR002549">
    <property type="entry name" value="AI-2E-like"/>
</dbReference>
<feature type="transmembrane region" description="Helical" evidence="8">
    <location>
        <begin position="293"/>
        <end position="326"/>
    </location>
</feature>
<dbReference type="PANTHER" id="PTHR21716">
    <property type="entry name" value="TRANSMEMBRANE PROTEIN"/>
    <property type="match status" value="1"/>
</dbReference>
<dbReference type="Pfam" id="PF01594">
    <property type="entry name" value="AI-2E_transport"/>
    <property type="match status" value="1"/>
</dbReference>
<dbReference type="EMBL" id="CADCUO010000199">
    <property type="protein sequence ID" value="CAA9412343.1"/>
    <property type="molecule type" value="Genomic_DNA"/>
</dbReference>
<evidence type="ECO:0000256" key="1">
    <source>
        <dbReference type="ARBA" id="ARBA00004651"/>
    </source>
</evidence>
<accession>A0A6J4PCY1</accession>
<evidence type="ECO:0000256" key="3">
    <source>
        <dbReference type="ARBA" id="ARBA00022448"/>
    </source>
</evidence>
<evidence type="ECO:0000256" key="7">
    <source>
        <dbReference type="ARBA" id="ARBA00023136"/>
    </source>
</evidence>
<keyword evidence="3" id="KW-0813">Transport</keyword>
<feature type="transmembrane region" description="Helical" evidence="8">
    <location>
        <begin position="144"/>
        <end position="164"/>
    </location>
</feature>
<proteinExistence type="inferred from homology"/>
<protein>
    <submittedName>
        <fullName evidence="9">Uncharacterized UPF0118 membrane protein</fullName>
    </submittedName>
</protein>
<evidence type="ECO:0000313" key="9">
    <source>
        <dbReference type="EMBL" id="CAA9412343.1"/>
    </source>
</evidence>
<evidence type="ECO:0000256" key="8">
    <source>
        <dbReference type="SAM" id="Phobius"/>
    </source>
</evidence>
<feature type="transmembrane region" description="Helical" evidence="8">
    <location>
        <begin position="226"/>
        <end position="243"/>
    </location>
</feature>
<gene>
    <name evidence="9" type="ORF">AVDCRST_MAG75-2838</name>
</gene>
<dbReference type="GO" id="GO:0055085">
    <property type="term" value="P:transmembrane transport"/>
    <property type="evidence" value="ECO:0007669"/>
    <property type="project" value="TreeGrafter"/>
</dbReference>
<evidence type="ECO:0000256" key="6">
    <source>
        <dbReference type="ARBA" id="ARBA00022989"/>
    </source>
</evidence>
<evidence type="ECO:0000256" key="5">
    <source>
        <dbReference type="ARBA" id="ARBA00022692"/>
    </source>
</evidence>
<feature type="transmembrane region" description="Helical" evidence="8">
    <location>
        <begin position="31"/>
        <end position="48"/>
    </location>
</feature>
<keyword evidence="5 8" id="KW-0812">Transmembrane</keyword>
<keyword evidence="4" id="KW-1003">Cell membrane</keyword>
<evidence type="ECO:0000256" key="4">
    <source>
        <dbReference type="ARBA" id="ARBA00022475"/>
    </source>
</evidence>
<dbReference type="PANTHER" id="PTHR21716:SF53">
    <property type="entry name" value="PERMEASE PERM-RELATED"/>
    <property type="match status" value="1"/>
</dbReference>
<name>A0A6J4PCY1_9ACTN</name>
<evidence type="ECO:0000256" key="2">
    <source>
        <dbReference type="ARBA" id="ARBA00009773"/>
    </source>
</evidence>
<dbReference type="GO" id="GO:0005886">
    <property type="term" value="C:plasma membrane"/>
    <property type="evidence" value="ECO:0007669"/>
    <property type="project" value="UniProtKB-SubCell"/>
</dbReference>
<comment type="subcellular location">
    <subcellularLocation>
        <location evidence="1">Cell membrane</location>
        <topology evidence="1">Multi-pass membrane protein</topology>
    </subcellularLocation>
</comment>
<reference evidence="9" key="1">
    <citation type="submission" date="2020-02" db="EMBL/GenBank/DDBJ databases">
        <authorList>
            <person name="Meier V. D."/>
        </authorList>
    </citation>
    <scope>NUCLEOTIDE SEQUENCE</scope>
    <source>
        <strain evidence="9">AVDCRST_MAG75</strain>
    </source>
</reference>
<feature type="transmembrane region" description="Helical" evidence="8">
    <location>
        <begin position="250"/>
        <end position="273"/>
    </location>
</feature>
<organism evidence="9">
    <name type="scientific">uncultured Propionibacteriaceae bacterium</name>
    <dbReference type="NCBI Taxonomy" id="257457"/>
    <lineage>
        <taxon>Bacteria</taxon>
        <taxon>Bacillati</taxon>
        <taxon>Actinomycetota</taxon>
        <taxon>Actinomycetes</taxon>
        <taxon>Propionibacteriales</taxon>
        <taxon>Propionibacteriaceae</taxon>
        <taxon>environmental samples</taxon>
    </lineage>
</organism>
<keyword evidence="7 8" id="KW-0472">Membrane</keyword>
<comment type="similarity">
    <text evidence="2">Belongs to the autoinducer-2 exporter (AI-2E) (TC 2.A.86) family.</text>
</comment>